<dbReference type="Pfam" id="PF12796">
    <property type="entry name" value="Ank_2"/>
    <property type="match status" value="1"/>
</dbReference>
<feature type="repeat" description="ANK" evidence="1">
    <location>
        <begin position="52"/>
        <end position="85"/>
    </location>
</feature>
<accession>A0ABM8Q281</accession>
<keyword evidence="3" id="KW-1185">Reference proteome</keyword>
<evidence type="ECO:0000313" key="2">
    <source>
        <dbReference type="EMBL" id="CAD7286950.1"/>
    </source>
</evidence>
<gene>
    <name evidence="2" type="ORF">LMG7974_00165</name>
</gene>
<name>A0ABM8Q281_9BACT</name>
<protein>
    <recommendedName>
        <fullName evidence="4">Ankyrin repeat domain-containing protein</fullName>
    </recommendedName>
</protein>
<organism evidence="2 3">
    <name type="scientific">Campylobacter majalis</name>
    <dbReference type="NCBI Taxonomy" id="2790656"/>
    <lineage>
        <taxon>Bacteria</taxon>
        <taxon>Pseudomonadati</taxon>
        <taxon>Campylobacterota</taxon>
        <taxon>Epsilonproteobacteria</taxon>
        <taxon>Campylobacterales</taxon>
        <taxon>Campylobacteraceae</taxon>
        <taxon>Campylobacter</taxon>
    </lineage>
</organism>
<evidence type="ECO:0000256" key="1">
    <source>
        <dbReference type="PROSITE-ProRule" id="PRU00023"/>
    </source>
</evidence>
<dbReference type="PROSITE" id="PS51257">
    <property type="entry name" value="PROKAR_LIPOPROTEIN"/>
    <property type="match status" value="1"/>
</dbReference>
<dbReference type="EMBL" id="CAJHOF010000001">
    <property type="protein sequence ID" value="CAD7286950.1"/>
    <property type="molecule type" value="Genomic_DNA"/>
</dbReference>
<dbReference type="PROSITE" id="PS50088">
    <property type="entry name" value="ANK_REPEAT"/>
    <property type="match status" value="1"/>
</dbReference>
<dbReference type="RefSeq" id="WP_229931991.1">
    <property type="nucleotide sequence ID" value="NZ_CAJHOF010000001.1"/>
</dbReference>
<proteinExistence type="predicted"/>
<dbReference type="Proteomes" id="UP000789803">
    <property type="component" value="Unassembled WGS sequence"/>
</dbReference>
<dbReference type="InterPro" id="IPR002110">
    <property type="entry name" value="Ankyrin_rpt"/>
</dbReference>
<keyword evidence="1" id="KW-0040">ANK repeat</keyword>
<comment type="caution">
    <text evidence="2">The sequence shown here is derived from an EMBL/GenBank/DDBJ whole genome shotgun (WGS) entry which is preliminary data.</text>
</comment>
<evidence type="ECO:0000313" key="3">
    <source>
        <dbReference type="Proteomes" id="UP000789803"/>
    </source>
</evidence>
<dbReference type="InterPro" id="IPR036770">
    <property type="entry name" value="Ankyrin_rpt-contain_sf"/>
</dbReference>
<reference evidence="2 3" key="1">
    <citation type="submission" date="2020-11" db="EMBL/GenBank/DDBJ databases">
        <authorList>
            <person name="Peeters C."/>
        </authorList>
    </citation>
    <scope>NUCLEOTIDE SEQUENCE [LARGE SCALE GENOMIC DNA]</scope>
    <source>
        <strain evidence="2 3">LMG 7974</strain>
    </source>
</reference>
<dbReference type="Gene3D" id="1.25.40.20">
    <property type="entry name" value="Ankyrin repeat-containing domain"/>
    <property type="match status" value="1"/>
</dbReference>
<evidence type="ECO:0008006" key="4">
    <source>
        <dbReference type="Google" id="ProtNLM"/>
    </source>
</evidence>
<sequence length="141" mass="15888">MKKILTITAICMLLLTGCGGKGRAITKAISTNDHVSIDEKITSDNVNRYVRRNMTALMYAIYSGASMQTIQEIINKGANINFANKKHHDAIYYSIVYDRIDVLKYLVSLGAKPTLSLEFLKDIAEKKGLTHMHEYLQSLKF</sequence>
<dbReference type="SUPFAM" id="SSF48403">
    <property type="entry name" value="Ankyrin repeat"/>
    <property type="match status" value="1"/>
</dbReference>
<dbReference type="SMART" id="SM00248">
    <property type="entry name" value="ANK"/>
    <property type="match status" value="2"/>
</dbReference>